<evidence type="ECO:0000256" key="1">
    <source>
        <dbReference type="SAM" id="Phobius"/>
    </source>
</evidence>
<reference evidence="2" key="1">
    <citation type="journal article" date="2013" name="J. Bacteriol.">
        <title>A plasmid-encoded phosphatase regulates Bacillus subtilis biofilm architecture, sporulation, and genetic competence.</title>
        <authorList>
            <person name="Parashar V."/>
            <person name="Konkol M.A."/>
            <person name="Kearns D.B."/>
            <person name="Neiditch M.B."/>
        </authorList>
    </citation>
    <scope>NUCLEOTIDE SEQUENCE</scope>
    <source>
        <strain evidence="2">NCIB 3610</strain>
        <plasmid evidence="2">pBS32</plasmid>
    </source>
</reference>
<keyword evidence="1" id="KW-0472">Membrane</keyword>
<feature type="transmembrane region" description="Helical" evidence="1">
    <location>
        <begin position="46"/>
        <end position="70"/>
    </location>
</feature>
<reference evidence="2" key="2">
    <citation type="journal article" date="2013" name="J. Bacteriol.">
        <title>Plasmid-Encoded ComI Inhibits Competence in the Ancestral 3610 Strain of Bacillus subtilis.</title>
        <authorList>
            <person name="Konkol M.A."/>
            <person name="Blair K.M."/>
            <person name="Kearns D.B."/>
        </authorList>
    </citation>
    <scope>NUCLEOTIDE SEQUENCE</scope>
    <source>
        <strain evidence="2">NCIB 3610</strain>
        <plasmid evidence="2">pBS32</plasmid>
    </source>
</reference>
<evidence type="ECO:0008006" key="3">
    <source>
        <dbReference type="Google" id="ProtNLM"/>
    </source>
</evidence>
<accession>S5E0Z0</accession>
<keyword evidence="1" id="KW-0812">Transmembrane</keyword>
<name>S5E0Z0_BACIU</name>
<evidence type="ECO:0000313" key="2">
    <source>
        <dbReference type="EMBL" id="AGQ21246.1"/>
    </source>
</evidence>
<sequence>MMKYLSDIEWWKHLATNVGGVLTAILGFLSILNLHFDWFSPGSIDAFTAIIIAIGTLFVGSFSTIVNTYLTKHSKEKAKQVADKYEEELVEKTAQKSN</sequence>
<dbReference type="EMBL" id="KF365913">
    <property type="protein sequence ID" value="AGQ21246.1"/>
    <property type="molecule type" value="Genomic_DNA"/>
</dbReference>
<dbReference type="RefSeq" id="WP_009968663.1">
    <property type="nucleotide sequence ID" value="NC_021809.1"/>
</dbReference>
<feature type="transmembrane region" description="Helical" evidence="1">
    <location>
        <begin position="12"/>
        <end position="34"/>
    </location>
</feature>
<proteinExistence type="predicted"/>
<gene>
    <name evidence="2" type="primary">zpaR</name>
</gene>
<protein>
    <recommendedName>
        <fullName evidence="3">Holin</fullName>
    </recommendedName>
</protein>
<keyword evidence="1" id="KW-1133">Transmembrane helix</keyword>
<keyword evidence="2" id="KW-0614">Plasmid</keyword>
<organism evidence="2">
    <name type="scientific">Bacillus subtilis subsp. subtilis NCIB 3610 = ATCC 6051 = DSM 10</name>
    <dbReference type="NCBI Taxonomy" id="535026"/>
    <lineage>
        <taxon>Bacteria</taxon>
        <taxon>Bacillati</taxon>
        <taxon>Bacillota</taxon>
        <taxon>Bacilli</taxon>
        <taxon>Bacillales</taxon>
        <taxon>Bacillaceae</taxon>
        <taxon>Bacillus</taxon>
    </lineage>
</organism>
<geneLocation type="plasmid" evidence="2">
    <name>pBS32</name>
</geneLocation>
<dbReference type="AlphaFoldDB" id="S5E0Z0"/>